<feature type="transmembrane region" description="Helical" evidence="7">
    <location>
        <begin position="346"/>
        <end position="364"/>
    </location>
</feature>
<dbReference type="PANTHER" id="PTHR16119">
    <property type="entry name" value="TRANSMEMBRANE PROTEIN 144"/>
    <property type="match status" value="1"/>
</dbReference>
<evidence type="ECO:0000256" key="7">
    <source>
        <dbReference type="SAM" id="Phobius"/>
    </source>
</evidence>
<dbReference type="InterPro" id="IPR036259">
    <property type="entry name" value="MFS_trans_sf"/>
</dbReference>
<evidence type="ECO:0000256" key="1">
    <source>
        <dbReference type="ARBA" id="ARBA00004141"/>
    </source>
</evidence>
<keyword evidence="4 7" id="KW-1133">Transmembrane helix</keyword>
<evidence type="ECO:0000256" key="4">
    <source>
        <dbReference type="ARBA" id="ARBA00022989"/>
    </source>
</evidence>
<comment type="subcellular location">
    <subcellularLocation>
        <location evidence="1">Membrane</location>
        <topology evidence="1">Multi-pass membrane protein</topology>
    </subcellularLocation>
</comment>
<feature type="transmembrane region" description="Helical" evidence="7">
    <location>
        <begin position="240"/>
        <end position="261"/>
    </location>
</feature>
<dbReference type="EMBL" id="AK422144">
    <property type="protein sequence ID" value="BAN40646.1"/>
    <property type="molecule type" value="mRNA"/>
</dbReference>
<evidence type="ECO:0000256" key="2">
    <source>
        <dbReference type="ARBA" id="ARBA00005731"/>
    </source>
</evidence>
<evidence type="ECO:0000256" key="3">
    <source>
        <dbReference type="ARBA" id="ARBA00022692"/>
    </source>
</evidence>
<protein>
    <recommendedName>
        <fullName evidence="9">Transmembrane protein</fullName>
    </recommendedName>
</protein>
<dbReference type="GO" id="GO:0016020">
    <property type="term" value="C:membrane"/>
    <property type="evidence" value="ECO:0007669"/>
    <property type="project" value="UniProtKB-SubCell"/>
</dbReference>
<evidence type="ECO:0008006" key="9">
    <source>
        <dbReference type="Google" id="ProtNLM"/>
    </source>
</evidence>
<feature type="transmembrane region" description="Helical" evidence="7">
    <location>
        <begin position="314"/>
        <end position="334"/>
    </location>
</feature>
<name>S0B265_ENTIV</name>
<keyword evidence="3 7" id="KW-0812">Transmembrane</keyword>
<evidence type="ECO:0000313" key="8">
    <source>
        <dbReference type="EMBL" id="BAN40646.1"/>
    </source>
</evidence>
<evidence type="ECO:0000256" key="5">
    <source>
        <dbReference type="ARBA" id="ARBA00023136"/>
    </source>
</evidence>
<feature type="transmembrane region" description="Helical" evidence="7">
    <location>
        <begin position="6"/>
        <end position="24"/>
    </location>
</feature>
<dbReference type="VEuPathDB" id="AmoebaDB:EIN_167710"/>
<dbReference type="GO" id="GO:0015144">
    <property type="term" value="F:carbohydrate transmembrane transporter activity"/>
    <property type="evidence" value="ECO:0007669"/>
    <property type="project" value="InterPro"/>
</dbReference>
<feature type="transmembrane region" description="Helical" evidence="7">
    <location>
        <begin position="36"/>
        <end position="55"/>
    </location>
</feature>
<dbReference type="AlphaFoldDB" id="S0B265"/>
<feature type="transmembrane region" description="Helical" evidence="7">
    <location>
        <begin position="67"/>
        <end position="87"/>
    </location>
</feature>
<keyword evidence="5 7" id="KW-0472">Membrane</keyword>
<feature type="transmembrane region" description="Helical" evidence="7">
    <location>
        <begin position="371"/>
        <end position="392"/>
    </location>
</feature>
<reference evidence="8" key="1">
    <citation type="submission" date="2012-06" db="EMBL/GenBank/DDBJ databases">
        <title>Short 5' UTR of Entamoeba genes.</title>
        <authorList>
            <person name="Hiranuka K."/>
            <person name="Kumagai M."/>
            <person name="Wakaguri H."/>
            <person name="Suzuki Y."/>
            <person name="Sugano S."/>
            <person name="Watanabe J."/>
            <person name="Makioka A."/>
        </authorList>
    </citation>
    <scope>NUCLEOTIDE SEQUENCE</scope>
    <source>
        <strain evidence="8">IP1</strain>
    </source>
</reference>
<feature type="region of interest" description="Disordered" evidence="6">
    <location>
        <begin position="158"/>
        <end position="222"/>
    </location>
</feature>
<proteinExistence type="evidence at transcript level"/>
<dbReference type="EMBL" id="AK421682">
    <property type="protein sequence ID" value="BAN40211.1"/>
    <property type="molecule type" value="mRNA"/>
</dbReference>
<dbReference type="PANTHER" id="PTHR16119:SF17">
    <property type="entry name" value="TRANSMEMBRANE PROTEIN 144"/>
    <property type="match status" value="1"/>
</dbReference>
<dbReference type="EMBL" id="AK422876">
    <property type="protein sequence ID" value="BAN41322.1"/>
    <property type="molecule type" value="mRNA"/>
</dbReference>
<sequence>MANEAVGYICVIIAIAFFGSNWVVAKKVPSGDGVFFQWAMCIGILIVGIFTQMIAGASNQTLIYLEPFALLGGAIWCTGNMLCVPVIQMIGLSLGPGIWGIGNMVMGWLTGTFGFFGLASDRNNVKIFWLNCVGAVLTALSVPFYAFIKTSTKEERAAAEEAKKKEEGGEGEKSENTPKAVEMSDKSEKSNENAENKTDLTKAPETEVKEDGPKEEEKQEFKEVEEESPIFIMIKAWPKWVQMIVGVILAVVAGVLFGSAFDPSKYLQDNGKASPEGIDYVLAHFLGIFLASNMYFICYIILFQNKPFIYKQTILPAMMSGMMWGIAQVSWFIANTNLPYVVSYPLITSGPGLLSALWGIVVFAEIRGWKNFVLFGAGTLMLIAGIVCIVVSK</sequence>
<dbReference type="InterPro" id="IPR010651">
    <property type="entry name" value="Sugar_transport"/>
</dbReference>
<accession>S0B265</accession>
<comment type="similarity">
    <text evidence="2">Belongs to the TMEM144 family.</text>
</comment>
<dbReference type="SUPFAM" id="SSF103473">
    <property type="entry name" value="MFS general substrate transporter"/>
    <property type="match status" value="1"/>
</dbReference>
<feature type="transmembrane region" description="Helical" evidence="7">
    <location>
        <begin position="94"/>
        <end position="116"/>
    </location>
</feature>
<evidence type="ECO:0000256" key="6">
    <source>
        <dbReference type="SAM" id="MobiDB-lite"/>
    </source>
</evidence>
<feature type="transmembrane region" description="Helical" evidence="7">
    <location>
        <begin position="281"/>
        <end position="302"/>
    </location>
</feature>
<dbReference type="InterPro" id="IPR012435">
    <property type="entry name" value="TMEM144"/>
</dbReference>
<organism evidence="8">
    <name type="scientific">Entamoeba invadens</name>
    <dbReference type="NCBI Taxonomy" id="33085"/>
    <lineage>
        <taxon>Eukaryota</taxon>
        <taxon>Amoebozoa</taxon>
        <taxon>Evosea</taxon>
        <taxon>Archamoebae</taxon>
        <taxon>Mastigamoebida</taxon>
        <taxon>Entamoebidae</taxon>
        <taxon>Entamoeba</taxon>
    </lineage>
</organism>
<dbReference type="Pfam" id="PF07857">
    <property type="entry name" value="TMEM144"/>
    <property type="match status" value="1"/>
</dbReference>
<feature type="transmembrane region" description="Helical" evidence="7">
    <location>
        <begin position="128"/>
        <end position="148"/>
    </location>
</feature>
<dbReference type="EMBL" id="AK421838">
    <property type="protein sequence ID" value="BAN40355.1"/>
    <property type="molecule type" value="mRNA"/>
</dbReference>
<dbReference type="EMBL" id="AK422728">
    <property type="protein sequence ID" value="BAN41186.1"/>
    <property type="molecule type" value="mRNA"/>
</dbReference>